<gene>
    <name evidence="2" type="ORF">ACFY1D_04785</name>
</gene>
<evidence type="ECO:0000313" key="3">
    <source>
        <dbReference type="Proteomes" id="UP001602058"/>
    </source>
</evidence>
<name>A0ABW6UBQ3_9ACTN</name>
<dbReference type="RefSeq" id="WP_351083688.1">
    <property type="nucleotide sequence ID" value="NZ_JBEOZG010000022.1"/>
</dbReference>
<comment type="caution">
    <text evidence="2">The sequence shown here is derived from an EMBL/GenBank/DDBJ whole genome shotgun (WGS) entry which is preliminary data.</text>
</comment>
<keyword evidence="1" id="KW-0812">Transmembrane</keyword>
<protein>
    <recommendedName>
        <fullName evidence="4">Integral membrane protein</fullName>
    </recommendedName>
</protein>
<feature type="transmembrane region" description="Helical" evidence="1">
    <location>
        <begin position="7"/>
        <end position="28"/>
    </location>
</feature>
<dbReference type="Proteomes" id="UP001602058">
    <property type="component" value="Unassembled WGS sequence"/>
</dbReference>
<keyword evidence="3" id="KW-1185">Reference proteome</keyword>
<evidence type="ECO:0000313" key="2">
    <source>
        <dbReference type="EMBL" id="MFF4520762.1"/>
    </source>
</evidence>
<feature type="transmembrane region" description="Helical" evidence="1">
    <location>
        <begin position="92"/>
        <end position="112"/>
    </location>
</feature>
<proteinExistence type="predicted"/>
<keyword evidence="1" id="KW-0472">Membrane</keyword>
<evidence type="ECO:0000256" key="1">
    <source>
        <dbReference type="SAM" id="Phobius"/>
    </source>
</evidence>
<dbReference type="EMBL" id="JBIAWJ010000002">
    <property type="protein sequence ID" value="MFF4520762.1"/>
    <property type="molecule type" value="Genomic_DNA"/>
</dbReference>
<feature type="transmembrane region" description="Helical" evidence="1">
    <location>
        <begin position="34"/>
        <end position="55"/>
    </location>
</feature>
<evidence type="ECO:0008006" key="4">
    <source>
        <dbReference type="Google" id="ProtNLM"/>
    </source>
</evidence>
<organism evidence="2 3">
    <name type="scientific">Streptomyces bluensis</name>
    <dbReference type="NCBI Taxonomy" id="33897"/>
    <lineage>
        <taxon>Bacteria</taxon>
        <taxon>Bacillati</taxon>
        <taxon>Actinomycetota</taxon>
        <taxon>Actinomycetes</taxon>
        <taxon>Kitasatosporales</taxon>
        <taxon>Streptomycetaceae</taxon>
        <taxon>Streptomyces</taxon>
    </lineage>
</organism>
<feature type="transmembrane region" description="Helical" evidence="1">
    <location>
        <begin position="67"/>
        <end position="86"/>
    </location>
</feature>
<keyword evidence="1" id="KW-1133">Transmembrane helix</keyword>
<accession>A0ABW6UBQ3</accession>
<sequence length="121" mass="12550">MKRLPAFVVVAGWALFNGLLLAVLGIYGEQDLVFWLWGGVVVLLGMTALLVLVSSRSEPEQHVRHRLPRGGAAAVPPAAVGIALGVLGVLAYGLWLLVLAIPPLVVAVVLLARGASTPGEG</sequence>
<reference evidence="2 3" key="1">
    <citation type="submission" date="2024-10" db="EMBL/GenBank/DDBJ databases">
        <title>The Natural Products Discovery Center: Release of the First 8490 Sequenced Strains for Exploring Actinobacteria Biosynthetic Diversity.</title>
        <authorList>
            <person name="Kalkreuter E."/>
            <person name="Kautsar S.A."/>
            <person name="Yang D."/>
            <person name="Bader C.D."/>
            <person name="Teijaro C.N."/>
            <person name="Fluegel L."/>
            <person name="Davis C.M."/>
            <person name="Simpson J.R."/>
            <person name="Lauterbach L."/>
            <person name="Steele A.D."/>
            <person name="Gui C."/>
            <person name="Meng S."/>
            <person name="Li G."/>
            <person name="Viehrig K."/>
            <person name="Ye F."/>
            <person name="Su P."/>
            <person name="Kiefer A.F."/>
            <person name="Nichols A."/>
            <person name="Cepeda A.J."/>
            <person name="Yan W."/>
            <person name="Fan B."/>
            <person name="Jiang Y."/>
            <person name="Adhikari A."/>
            <person name="Zheng C.-J."/>
            <person name="Schuster L."/>
            <person name="Cowan T.M."/>
            <person name="Smanski M.J."/>
            <person name="Chevrette M.G."/>
            <person name="De Carvalho L.P.S."/>
            <person name="Shen B."/>
        </authorList>
    </citation>
    <scope>NUCLEOTIDE SEQUENCE [LARGE SCALE GENOMIC DNA]</scope>
    <source>
        <strain evidence="2 3">NPDC001390</strain>
    </source>
</reference>